<dbReference type="RefSeq" id="WP_208175155.1">
    <property type="nucleotide sequence ID" value="NZ_JAGETZ010000004.1"/>
</dbReference>
<dbReference type="CDD" id="cd00761">
    <property type="entry name" value="Glyco_tranf_GTA_type"/>
    <property type="match status" value="1"/>
</dbReference>
<comment type="caution">
    <text evidence="2">The sequence shown here is derived from an EMBL/GenBank/DDBJ whole genome shotgun (WGS) entry which is preliminary data.</text>
</comment>
<feature type="domain" description="Glycosyltransferase 2-like" evidence="1">
    <location>
        <begin position="7"/>
        <end position="152"/>
    </location>
</feature>
<dbReference type="InterPro" id="IPR050834">
    <property type="entry name" value="Glycosyltransf_2"/>
</dbReference>
<dbReference type="SUPFAM" id="SSF53448">
    <property type="entry name" value="Nucleotide-diphospho-sugar transferases"/>
    <property type="match status" value="1"/>
</dbReference>
<sequence length="325" mass="37808">MNRPILSIGIPTYNRAPLLKLCLENLFNQLAEYAEVVEVLVSNNASTDHTKQIVESFQEQYKQLRYSENQTNGGPDFNIAKCFELATAKYVWVFSDDDLLLPNALKYIIPLLQNHELGILFLKPNFYRNSIDEFKPKESAFSYELYNDPYKLMEEEHYWLTYISGVIINKDLVEGIDTLYHYQKSFLIQLGWTLPALFKAKENAKITTPLILGRQLAVVDFKLFHVFGESYPRVLTDMAAKGIIPVKARDLLIDSIIEKYFPYYVPITDYPYGEKPFGILSKSFWHKKGFWTILMPLFLRRGLYIATRPMRQTIKKGLARRQVTS</sequence>
<dbReference type="Pfam" id="PF00535">
    <property type="entry name" value="Glycos_transf_2"/>
    <property type="match status" value="1"/>
</dbReference>
<gene>
    <name evidence="2" type="ORF">J4E00_10715</name>
</gene>
<reference evidence="2 3" key="1">
    <citation type="submission" date="2021-03" db="EMBL/GenBank/DDBJ databases">
        <authorList>
            <person name="Kim M.K."/>
        </authorList>
    </citation>
    <scope>NUCLEOTIDE SEQUENCE [LARGE SCALE GENOMIC DNA]</scope>
    <source>
        <strain evidence="2 3">BT442</strain>
    </source>
</reference>
<dbReference type="EMBL" id="JAGETZ010000004">
    <property type="protein sequence ID" value="MBO2009524.1"/>
    <property type="molecule type" value="Genomic_DNA"/>
</dbReference>
<evidence type="ECO:0000313" key="3">
    <source>
        <dbReference type="Proteomes" id="UP000664369"/>
    </source>
</evidence>
<dbReference type="PANTHER" id="PTHR43685">
    <property type="entry name" value="GLYCOSYLTRANSFERASE"/>
    <property type="match status" value="1"/>
</dbReference>
<dbReference type="InterPro" id="IPR029044">
    <property type="entry name" value="Nucleotide-diphossugar_trans"/>
</dbReference>
<dbReference type="Gene3D" id="3.90.550.10">
    <property type="entry name" value="Spore Coat Polysaccharide Biosynthesis Protein SpsA, Chain A"/>
    <property type="match status" value="1"/>
</dbReference>
<organism evidence="2 3">
    <name type="scientific">Hymenobacter negativus</name>
    <dbReference type="NCBI Taxonomy" id="2795026"/>
    <lineage>
        <taxon>Bacteria</taxon>
        <taxon>Pseudomonadati</taxon>
        <taxon>Bacteroidota</taxon>
        <taxon>Cytophagia</taxon>
        <taxon>Cytophagales</taxon>
        <taxon>Hymenobacteraceae</taxon>
        <taxon>Hymenobacter</taxon>
    </lineage>
</organism>
<accession>A0ABS3QE57</accession>
<dbReference type="PANTHER" id="PTHR43685:SF2">
    <property type="entry name" value="GLYCOSYLTRANSFERASE 2-LIKE DOMAIN-CONTAINING PROTEIN"/>
    <property type="match status" value="1"/>
</dbReference>
<name>A0ABS3QE57_9BACT</name>
<keyword evidence="3" id="KW-1185">Reference proteome</keyword>
<protein>
    <submittedName>
        <fullName evidence="2">Glycosyltransferase family 2 protein</fullName>
    </submittedName>
</protein>
<evidence type="ECO:0000313" key="2">
    <source>
        <dbReference type="EMBL" id="MBO2009524.1"/>
    </source>
</evidence>
<dbReference type="Proteomes" id="UP000664369">
    <property type="component" value="Unassembled WGS sequence"/>
</dbReference>
<dbReference type="InterPro" id="IPR001173">
    <property type="entry name" value="Glyco_trans_2-like"/>
</dbReference>
<evidence type="ECO:0000259" key="1">
    <source>
        <dbReference type="Pfam" id="PF00535"/>
    </source>
</evidence>
<proteinExistence type="predicted"/>